<dbReference type="InterPro" id="IPR001030">
    <property type="entry name" value="Acoase/IPM_deHydtase_lsu_aba"/>
</dbReference>
<comment type="similarity">
    <text evidence="2 9">Belongs to the aconitase/IPM isomerase family.</text>
</comment>
<evidence type="ECO:0000259" key="11">
    <source>
        <dbReference type="Pfam" id="PF00694"/>
    </source>
</evidence>
<evidence type="ECO:0000256" key="1">
    <source>
        <dbReference type="ARBA" id="ARBA00001966"/>
    </source>
</evidence>
<keyword evidence="4" id="KW-0479">Metal-binding</keyword>
<dbReference type="GeneID" id="25337547"/>
<comment type="catalytic activity">
    <reaction evidence="8 9">
        <text>citrate = D-threo-isocitrate</text>
        <dbReference type="Rhea" id="RHEA:10336"/>
        <dbReference type="ChEBI" id="CHEBI:15562"/>
        <dbReference type="ChEBI" id="CHEBI:16947"/>
        <dbReference type="EC" id="4.2.1.3"/>
    </reaction>
</comment>
<dbReference type="InterPro" id="IPR015931">
    <property type="entry name" value="Acnase/IPM_dHydase_lsu_aba_1/3"/>
</dbReference>
<evidence type="ECO:0000256" key="2">
    <source>
        <dbReference type="ARBA" id="ARBA00007185"/>
    </source>
</evidence>
<dbReference type="PRINTS" id="PR00415">
    <property type="entry name" value="ACONITASE"/>
</dbReference>
<dbReference type="Proteomes" id="UP000030763">
    <property type="component" value="Unassembled WGS sequence"/>
</dbReference>
<evidence type="ECO:0000256" key="8">
    <source>
        <dbReference type="ARBA" id="ARBA00023501"/>
    </source>
</evidence>
<dbReference type="GO" id="GO:0003994">
    <property type="term" value="F:aconitate hydratase activity"/>
    <property type="evidence" value="ECO:0007669"/>
    <property type="project" value="UniProtKB-EC"/>
</dbReference>
<organism evidence="12 13">
    <name type="scientific">Eimeria maxima</name>
    <name type="common">Coccidian parasite</name>
    <dbReference type="NCBI Taxonomy" id="5804"/>
    <lineage>
        <taxon>Eukaryota</taxon>
        <taxon>Sar</taxon>
        <taxon>Alveolata</taxon>
        <taxon>Apicomplexa</taxon>
        <taxon>Conoidasida</taxon>
        <taxon>Coccidia</taxon>
        <taxon>Eucoccidiorida</taxon>
        <taxon>Eimeriorina</taxon>
        <taxon>Eimeriidae</taxon>
        <taxon>Eimeria</taxon>
    </lineage>
</organism>
<dbReference type="InterPro" id="IPR015928">
    <property type="entry name" value="Aconitase/3IPM_dehydase_swvl"/>
</dbReference>
<dbReference type="RefSeq" id="XP_013337519.1">
    <property type="nucleotide sequence ID" value="XM_013482065.1"/>
</dbReference>
<evidence type="ECO:0000256" key="3">
    <source>
        <dbReference type="ARBA" id="ARBA00012926"/>
    </source>
</evidence>
<sequence>MRQLLVASLRSRGPCGVSNRGPPKGVLTSSFISGIRRFSSGQKGAAFRSALKTLEGTQKAYYDLTAFGGERYEALPFSVRILLESAVRNCDGFRWVLAIAAVGVPAVVDLAAMRDAMARLGGDPRLINPLVSVDLVVDHSVQVDFSRSSAALQKNLEKEMQRNKERFAFLKWGSKAFDNMRIVPPGSGIVHQVNLEFLASVVMTNRNSSNCSSRASSSDLEVLYPDSVVGTDSHTTMVNGLGVLGWGVGGIEAEAVMLGQHISMVLPEVVGVHLTGQLGPMVTATDLVLTLTERLRRKGVVGKFVEFFGPGLQHLSLADRATVSNMAPEYGATCGFFPVDEQSLLYLRMTGRPASHVDLVEHYTKANKLFAAAPAPKPSPGAGEGAGAEASSRIAYSDVLELDLSDVQPCVAGPKRPQDRVGVSDVKRDFRLCLQQPVGFKGFGLSEAQQQQVVRFQFRGKEYELKHGSVCIAAITSCTNTSNPGVIFAAGLLAKNAVARGLSVAPYIVTSLSPGSKAVSQYLEEAGLLEALQELGFYLAGYGCMTCIGNTGEFDREVSQAIQEGDLVVASVLSGNRNFEGRIHPLTRAAYLASPPLVVAYALAGRIDIDFDTEPIGHDKEGKPVFLKDLWPTRDEVQPVIEKYLGPDMFKRVYSTITQGTPEWQALETSDSRVLYDWRDDSTYIHNPPFFKTMERALPLIPDIRSAYCLLSVGDSITTDHISPAGNIAKDSPAAKYLQSLGVERKDFNTYGSRRGNDEVMVRGTFANIRLVNKMCPSAGPKAMHLPTNEILPVSEVAERYRAEGQPMIVLAGKEYGSGSSRDWAAKGPYLQGVKAVIAESFERIHRSNLVGMGILPLQFLEGQSADTLKLTGRERFNIALNGGRLVPGSIVRVSTDCGKSFEAKCRIDTDVEVEYFRNGGALHYVLRNMLNKS</sequence>
<comment type="function">
    <text evidence="9">Catalyzes the isomerization of citrate to isocitrate via cis-aconitate.</text>
</comment>
<dbReference type="CDD" id="cd01580">
    <property type="entry name" value="AcnA_IRP_Swivel"/>
    <property type="match status" value="1"/>
</dbReference>
<protein>
    <recommendedName>
        <fullName evidence="3 9">Aconitate hydratase</fullName>
        <shortName evidence="9">Aconitase</shortName>
        <ecNumber evidence="3 9">4.2.1.3</ecNumber>
    </recommendedName>
</protein>
<dbReference type="Gene3D" id="6.10.190.10">
    <property type="match status" value="1"/>
</dbReference>
<dbReference type="PANTHER" id="PTHR11670">
    <property type="entry name" value="ACONITASE/IRON-RESPONSIVE ELEMENT FAMILY MEMBER"/>
    <property type="match status" value="1"/>
</dbReference>
<evidence type="ECO:0000313" key="12">
    <source>
        <dbReference type="EMBL" id="CDJ60869.1"/>
    </source>
</evidence>
<dbReference type="OrthoDB" id="2279155at2759"/>
<dbReference type="InterPro" id="IPR006249">
    <property type="entry name" value="Aconitase/IRP2"/>
</dbReference>
<dbReference type="EC" id="4.2.1.3" evidence="3 9"/>
<dbReference type="GO" id="GO:0046872">
    <property type="term" value="F:metal ion binding"/>
    <property type="evidence" value="ECO:0007669"/>
    <property type="project" value="UniProtKB-KW"/>
</dbReference>
<keyword evidence="7 9" id="KW-0456">Lyase</keyword>
<dbReference type="Gene3D" id="3.20.19.10">
    <property type="entry name" value="Aconitase, domain 4"/>
    <property type="match status" value="1"/>
</dbReference>
<dbReference type="FunFam" id="3.30.499.10:FF:000005">
    <property type="entry name" value="cytoplasmic aconitate hydratase"/>
    <property type="match status" value="1"/>
</dbReference>
<feature type="domain" description="Aconitase A/isopropylmalate dehydratase small subunit swivel" evidence="11">
    <location>
        <begin position="735"/>
        <end position="862"/>
    </location>
</feature>
<feature type="domain" description="Aconitase/3-isopropylmalate dehydratase large subunit alpha/beta/alpha" evidence="10">
    <location>
        <begin position="102"/>
        <end position="605"/>
    </location>
</feature>
<evidence type="ECO:0000256" key="6">
    <source>
        <dbReference type="ARBA" id="ARBA00023014"/>
    </source>
</evidence>
<dbReference type="Pfam" id="PF00694">
    <property type="entry name" value="Aconitase_C"/>
    <property type="match status" value="1"/>
</dbReference>
<keyword evidence="9" id="KW-0004">4Fe-4S</keyword>
<dbReference type="InterPro" id="IPR018136">
    <property type="entry name" value="Aconitase_4Fe-4S_BS"/>
</dbReference>
<accession>U6MEH4</accession>
<comment type="cofactor">
    <cofactor evidence="1">
        <name>[4Fe-4S] cluster</name>
        <dbReference type="ChEBI" id="CHEBI:49883"/>
    </cofactor>
</comment>
<dbReference type="PROSITE" id="PS01244">
    <property type="entry name" value="ACONITASE_2"/>
    <property type="match status" value="1"/>
</dbReference>
<dbReference type="OMA" id="NGGIMQY"/>
<reference evidence="12" key="1">
    <citation type="submission" date="2013-10" db="EMBL/GenBank/DDBJ databases">
        <title>Genomic analysis of the causative agents of coccidiosis in chickens.</title>
        <authorList>
            <person name="Reid A.J."/>
            <person name="Blake D."/>
            <person name="Billington K."/>
            <person name="Browne H."/>
            <person name="Dunn M."/>
            <person name="Hung S."/>
            <person name="Kawahara F."/>
            <person name="Miranda-Saavedra D."/>
            <person name="Mourier T."/>
            <person name="Nagra H."/>
            <person name="Otto T.D."/>
            <person name="Rawlings N."/>
            <person name="Sanchez A."/>
            <person name="Sanders M."/>
            <person name="Subramaniam C."/>
            <person name="Tay Y."/>
            <person name="Dear P."/>
            <person name="Doerig C."/>
            <person name="Gruber A."/>
            <person name="Parkinson J."/>
            <person name="Shirley M."/>
            <person name="Wan K.L."/>
            <person name="Berriman M."/>
            <person name="Tomley F."/>
            <person name="Pain A."/>
        </authorList>
    </citation>
    <scope>NUCLEOTIDE SEQUENCE [LARGE SCALE GENOMIC DNA]</scope>
    <source>
        <strain evidence="12">Weybridge</strain>
    </source>
</reference>
<evidence type="ECO:0000313" key="13">
    <source>
        <dbReference type="Proteomes" id="UP000030763"/>
    </source>
</evidence>
<dbReference type="InterPro" id="IPR000573">
    <property type="entry name" value="AconitaseA/IPMdHydase_ssu_swvl"/>
</dbReference>
<dbReference type="PROSITE" id="PS00450">
    <property type="entry name" value="ACONITASE_1"/>
    <property type="match status" value="1"/>
</dbReference>
<dbReference type="GO" id="GO:0051539">
    <property type="term" value="F:4 iron, 4 sulfur cluster binding"/>
    <property type="evidence" value="ECO:0007669"/>
    <property type="project" value="UniProtKB-KW"/>
</dbReference>
<dbReference type="InterPro" id="IPR044137">
    <property type="entry name" value="AcnA_IRP_Swivel"/>
</dbReference>
<gene>
    <name evidence="12" type="ORF">EMWEY_00035610</name>
</gene>
<proteinExistence type="inferred from homology"/>
<dbReference type="NCBIfam" id="TIGR01341">
    <property type="entry name" value="aconitase_1"/>
    <property type="match status" value="1"/>
</dbReference>
<evidence type="ECO:0000256" key="4">
    <source>
        <dbReference type="ARBA" id="ARBA00022723"/>
    </source>
</evidence>
<evidence type="ECO:0000259" key="10">
    <source>
        <dbReference type="Pfam" id="PF00330"/>
    </source>
</evidence>
<keyword evidence="5 9" id="KW-0408">Iron</keyword>
<dbReference type="AlphaFoldDB" id="U6MEH4"/>
<reference evidence="12" key="2">
    <citation type="submission" date="2013-10" db="EMBL/GenBank/DDBJ databases">
        <authorList>
            <person name="Aslett M."/>
        </authorList>
    </citation>
    <scope>NUCLEOTIDE SEQUENCE [LARGE SCALE GENOMIC DNA]</scope>
    <source>
        <strain evidence="12">Weybridge</strain>
    </source>
</reference>
<dbReference type="SUPFAM" id="SSF53732">
    <property type="entry name" value="Aconitase iron-sulfur domain"/>
    <property type="match status" value="1"/>
</dbReference>
<evidence type="ECO:0000256" key="7">
    <source>
        <dbReference type="ARBA" id="ARBA00023239"/>
    </source>
</evidence>
<evidence type="ECO:0000256" key="5">
    <source>
        <dbReference type="ARBA" id="ARBA00023004"/>
    </source>
</evidence>
<keyword evidence="13" id="KW-1185">Reference proteome</keyword>
<dbReference type="InterPro" id="IPR036008">
    <property type="entry name" value="Aconitase_4Fe-4S_dom"/>
</dbReference>
<dbReference type="Pfam" id="PF00330">
    <property type="entry name" value="Aconitase"/>
    <property type="match status" value="1"/>
</dbReference>
<keyword evidence="6 9" id="KW-0411">Iron-sulfur</keyword>
<dbReference type="EMBL" id="HG721944">
    <property type="protein sequence ID" value="CDJ60869.1"/>
    <property type="molecule type" value="Genomic_DNA"/>
</dbReference>
<name>U6MEH4_EIMMA</name>
<dbReference type="Gene3D" id="3.30.499.10">
    <property type="entry name" value="Aconitase, domain 3"/>
    <property type="match status" value="2"/>
</dbReference>
<dbReference type="VEuPathDB" id="ToxoDB:EMWEY_00035610"/>
<dbReference type="NCBIfam" id="NF009520">
    <property type="entry name" value="PRK12881.1"/>
    <property type="match status" value="1"/>
</dbReference>
<dbReference type="FunFam" id="3.20.19.10:FF:000001">
    <property type="entry name" value="Aconitate hydratase"/>
    <property type="match status" value="1"/>
</dbReference>
<dbReference type="NCBIfam" id="NF006757">
    <property type="entry name" value="PRK09277.1"/>
    <property type="match status" value="1"/>
</dbReference>
<dbReference type="SUPFAM" id="SSF52016">
    <property type="entry name" value="LeuD/IlvD-like"/>
    <property type="match status" value="1"/>
</dbReference>
<evidence type="ECO:0000256" key="9">
    <source>
        <dbReference type="RuleBase" id="RU361275"/>
    </source>
</evidence>